<dbReference type="PROSITE" id="PS00380">
    <property type="entry name" value="RHODANESE_1"/>
    <property type="match status" value="1"/>
</dbReference>
<keyword evidence="3" id="KW-0808">Transferase</keyword>
<dbReference type="PROSITE" id="PS50206">
    <property type="entry name" value="RHODANESE_3"/>
    <property type="match status" value="2"/>
</dbReference>
<comment type="caution">
    <text evidence="3">The sequence shown here is derived from an EMBL/GenBank/DDBJ whole genome shotgun (WGS) entry which is preliminary data.</text>
</comment>
<dbReference type="PANTHER" id="PTHR43084:SF1">
    <property type="entry name" value="PERSULFIDE DIOXYGENASE ETHE1, MITOCHONDRIAL"/>
    <property type="match status" value="1"/>
</dbReference>
<dbReference type="SMART" id="SM00849">
    <property type="entry name" value="Lactamase_B"/>
    <property type="match status" value="1"/>
</dbReference>
<dbReference type="EMBL" id="JACHGW010000002">
    <property type="protein sequence ID" value="MBB6049814.1"/>
    <property type="molecule type" value="Genomic_DNA"/>
</dbReference>
<dbReference type="GO" id="GO:0050313">
    <property type="term" value="F:sulfur dioxygenase activity"/>
    <property type="evidence" value="ECO:0007669"/>
    <property type="project" value="InterPro"/>
</dbReference>
<dbReference type="CDD" id="cd00158">
    <property type="entry name" value="RHOD"/>
    <property type="match status" value="2"/>
</dbReference>
<sequence>MFFQPYYLGCLAHASYLIGGSNGEAAVIDPRRDVEEYIQDAKNAGLTIKYVIETHLHADFVSGHVELAKRTGATILLGAGSGATFAHRGIEDGETIALGDLTLTFLATPGHTPEGITIKAEGLGQPTRLFTGDTLFLGDIGRPDLVGAKGLTSEQMAHLLYLSLREKILPLADDIELWPAHGAGSACGKNLSDDRVSTLAVQKAVNLPLQLAMKGDEAGFIAYAIEGLGAPPAYFFHDAAKNKEGGADVESVLALAQPLTPSTVEEQSEEGVFVLDTRATGAFKAGHIPGAIEVPLDGNFAPYVGAVLPPTAPVIVVAELGRETEAMTRLIRVGYENLVGWLDGGMDAWRAAGGEWARLGVVEPADLKALLSVGAAPTVLDVRTPGEWEAGHIEGAVHIPIAELNARLSEVPQGPLAVICGSGYRSAIACSLLLRSGRRDIVDVPGGWKAYNA</sequence>
<dbReference type="InterPro" id="IPR044528">
    <property type="entry name" value="POD-like_MBL-fold"/>
</dbReference>
<feature type="domain" description="Rhodanese" evidence="2">
    <location>
        <begin position="373"/>
        <end position="453"/>
    </location>
</feature>
<dbReference type="InterPro" id="IPR001763">
    <property type="entry name" value="Rhodanese-like_dom"/>
</dbReference>
<protein>
    <submittedName>
        <fullName evidence="3">Glyoxylase-like metal-dependent hydrolase (Beta-lactamase superfamily II)/rhodanese-related sulfurtransferase</fullName>
    </submittedName>
</protein>
<dbReference type="Gene3D" id="3.60.15.10">
    <property type="entry name" value="Ribonuclease Z/Hydroxyacylglutathione hydrolase-like"/>
    <property type="match status" value="1"/>
</dbReference>
<evidence type="ECO:0000256" key="1">
    <source>
        <dbReference type="ARBA" id="ARBA00022723"/>
    </source>
</evidence>
<keyword evidence="3" id="KW-0378">Hydrolase</keyword>
<dbReference type="Pfam" id="PF00581">
    <property type="entry name" value="Rhodanese"/>
    <property type="match status" value="2"/>
</dbReference>
<dbReference type="SUPFAM" id="SSF52821">
    <property type="entry name" value="Rhodanese/Cell cycle control phosphatase"/>
    <property type="match status" value="2"/>
</dbReference>
<dbReference type="PANTHER" id="PTHR43084">
    <property type="entry name" value="PERSULFIDE DIOXYGENASE ETHE1"/>
    <property type="match status" value="1"/>
</dbReference>
<proteinExistence type="predicted"/>
<dbReference type="Gene3D" id="3.40.250.10">
    <property type="entry name" value="Rhodanese-like domain"/>
    <property type="match status" value="2"/>
</dbReference>
<gene>
    <name evidence="3" type="ORF">HNQ39_001605</name>
</gene>
<dbReference type="FunFam" id="3.60.15.10:FF:000030">
    <property type="entry name" value="Metallo-beta-lactamase family protein"/>
    <property type="match status" value="1"/>
</dbReference>
<dbReference type="InterPro" id="IPR036873">
    <property type="entry name" value="Rhodanese-like_dom_sf"/>
</dbReference>
<reference evidence="3 4" key="1">
    <citation type="submission" date="2020-08" db="EMBL/GenBank/DDBJ databases">
        <title>Genomic Encyclopedia of Type Strains, Phase IV (KMG-IV): sequencing the most valuable type-strain genomes for metagenomic binning, comparative biology and taxonomic classification.</title>
        <authorList>
            <person name="Goeker M."/>
        </authorList>
    </citation>
    <scope>NUCLEOTIDE SEQUENCE [LARGE SCALE GENOMIC DNA]</scope>
    <source>
        <strain evidence="3 4">DSM 23562</strain>
    </source>
</reference>
<dbReference type="GO" id="GO:0004792">
    <property type="term" value="F:thiosulfate-cyanide sulfurtransferase activity"/>
    <property type="evidence" value="ECO:0007669"/>
    <property type="project" value="InterPro"/>
</dbReference>
<feature type="domain" description="Rhodanese" evidence="2">
    <location>
        <begin position="268"/>
        <end position="358"/>
    </location>
</feature>
<evidence type="ECO:0000313" key="4">
    <source>
        <dbReference type="Proteomes" id="UP000520814"/>
    </source>
</evidence>
<dbReference type="RefSeq" id="WP_184193598.1">
    <property type="nucleotide sequence ID" value="NZ_JACHGW010000002.1"/>
</dbReference>
<dbReference type="InterPro" id="IPR051682">
    <property type="entry name" value="Mito_Persulfide_Diox"/>
</dbReference>
<name>A0A7W9SPV9_ARMRO</name>
<dbReference type="InterPro" id="IPR036866">
    <property type="entry name" value="RibonucZ/Hydroxyglut_hydro"/>
</dbReference>
<accession>A0A7W9SPV9</accession>
<dbReference type="Pfam" id="PF00753">
    <property type="entry name" value="Lactamase_B"/>
    <property type="match status" value="1"/>
</dbReference>
<evidence type="ECO:0000313" key="3">
    <source>
        <dbReference type="EMBL" id="MBB6049814.1"/>
    </source>
</evidence>
<dbReference type="GO" id="GO:0070813">
    <property type="term" value="P:hydrogen sulfide metabolic process"/>
    <property type="evidence" value="ECO:0007669"/>
    <property type="project" value="TreeGrafter"/>
</dbReference>
<dbReference type="SUPFAM" id="SSF56281">
    <property type="entry name" value="Metallo-hydrolase/oxidoreductase"/>
    <property type="match status" value="1"/>
</dbReference>
<dbReference type="SMART" id="SM00450">
    <property type="entry name" value="RHOD"/>
    <property type="match status" value="2"/>
</dbReference>
<organism evidence="3 4">
    <name type="scientific">Armatimonas rosea</name>
    <dbReference type="NCBI Taxonomy" id="685828"/>
    <lineage>
        <taxon>Bacteria</taxon>
        <taxon>Bacillati</taxon>
        <taxon>Armatimonadota</taxon>
        <taxon>Armatimonadia</taxon>
        <taxon>Armatimonadales</taxon>
        <taxon>Armatimonadaceae</taxon>
        <taxon>Armatimonas</taxon>
    </lineage>
</organism>
<dbReference type="GO" id="GO:0046872">
    <property type="term" value="F:metal ion binding"/>
    <property type="evidence" value="ECO:0007669"/>
    <property type="project" value="UniProtKB-KW"/>
</dbReference>
<dbReference type="Proteomes" id="UP000520814">
    <property type="component" value="Unassembled WGS sequence"/>
</dbReference>
<dbReference type="CDD" id="cd07724">
    <property type="entry name" value="POD-like_MBL-fold"/>
    <property type="match status" value="1"/>
</dbReference>
<dbReference type="InterPro" id="IPR001307">
    <property type="entry name" value="Thiosulphate_STrfase_CS"/>
</dbReference>
<dbReference type="AlphaFoldDB" id="A0A7W9SPV9"/>
<evidence type="ECO:0000259" key="2">
    <source>
        <dbReference type="PROSITE" id="PS50206"/>
    </source>
</evidence>
<dbReference type="GO" id="GO:0006749">
    <property type="term" value="P:glutathione metabolic process"/>
    <property type="evidence" value="ECO:0007669"/>
    <property type="project" value="InterPro"/>
</dbReference>
<dbReference type="GO" id="GO:0016787">
    <property type="term" value="F:hydrolase activity"/>
    <property type="evidence" value="ECO:0007669"/>
    <property type="project" value="UniProtKB-KW"/>
</dbReference>
<keyword evidence="1" id="KW-0479">Metal-binding</keyword>
<dbReference type="InterPro" id="IPR001279">
    <property type="entry name" value="Metallo-B-lactamas"/>
</dbReference>
<keyword evidence="4" id="KW-1185">Reference proteome</keyword>